<reference evidence="7" key="1">
    <citation type="journal article" date="2009" name="Environ. Microbiol.">
        <title>Contribution of mobile genetic elements to Desulfovibrio vulgaris genome plasticity.</title>
        <authorList>
            <person name="Walker C.B."/>
            <person name="Stolyar S."/>
            <person name="Chivian D."/>
            <person name="Pinel N."/>
            <person name="Gabster J.A."/>
            <person name="Dehal P.S."/>
            <person name="He Z."/>
            <person name="Yang Z.K."/>
            <person name="Yen H.C."/>
            <person name="Zhou J."/>
            <person name="Wall J.D."/>
            <person name="Hazen T.C."/>
            <person name="Arkin A.P."/>
            <person name="Stahl D.A."/>
        </authorList>
    </citation>
    <scope>NUCLEOTIDE SEQUENCE [LARGE SCALE GENOMIC DNA]</scope>
    <source>
        <strain evidence="7">DP4</strain>
    </source>
</reference>
<feature type="domain" description="Methyl-accepting transducer" evidence="4">
    <location>
        <begin position="256"/>
        <end position="492"/>
    </location>
</feature>
<evidence type="ECO:0000256" key="1">
    <source>
        <dbReference type="ARBA" id="ARBA00023224"/>
    </source>
</evidence>
<protein>
    <submittedName>
        <fullName evidence="6">Methyl-accepting chemotaxis sensory transducer</fullName>
    </submittedName>
</protein>
<sequence length="528" mass="55899" precursor="true">MQGFRALYIPASILTVLVLIAIGGFWCIAAKAGTGPLEAGAVWRVAAATLALVVACVAALCIWFGVAIRRPIDDVMTRLDRMLDGDTKLCFACDKVDAFGEMRLALDTLVGRLRQNLGFAQGVLKGIDTPFVVVDAHEKLSYTNSNLLDILQHDGRPEDYYGQNVAHFFYGDASRRTVLRDSIEQGTIARREVDLVGRKGGKRRLHINASPLYDLDGTLMGALCIYQDLTELRAREAELSAQNARIAEAAATSEAISDEVARTAAALAEQVRGASGVAVQQSQRAREATIAMEQMNDAVLSVARSASEAASEAEAARRRAEGGADVVRNAMAAIDEVDRLAAGLKQQLGDLGGRADGIGRVIDVISDIADQTNLLALNAAIEAARAGDAGRGFAVVADEVRKLAEKTMQATQEVGNAIRAIQEGTRSAVQGMETAVGAVERSRELSAQSGEALSGIVELVVQSSDQVQSIAAAAEQQSSTSESINRSVEAVRESADGLTGEMEAAGRAVRSLAEMTGRLHDLVHGMAV</sequence>
<dbReference type="EMBL" id="CP000527">
    <property type="protein sequence ID" value="ABM29308.1"/>
    <property type="molecule type" value="Genomic_DNA"/>
</dbReference>
<dbReference type="AlphaFoldDB" id="A0A0H3AC31"/>
<dbReference type="CDD" id="cd11386">
    <property type="entry name" value="MCP_signal"/>
    <property type="match status" value="1"/>
</dbReference>
<dbReference type="Gene3D" id="3.30.450.20">
    <property type="entry name" value="PAS domain"/>
    <property type="match status" value="1"/>
</dbReference>
<dbReference type="Pfam" id="PF00015">
    <property type="entry name" value="MCPsignal"/>
    <property type="match status" value="1"/>
</dbReference>
<gene>
    <name evidence="6" type="ordered locus">Dvul_2292</name>
</gene>
<accession>A0A0H3AC31</accession>
<dbReference type="SUPFAM" id="SSF55785">
    <property type="entry name" value="PYP-like sensor domain (PAS domain)"/>
    <property type="match status" value="1"/>
</dbReference>
<evidence type="ECO:0000313" key="6">
    <source>
        <dbReference type="EMBL" id="ABM29308.1"/>
    </source>
</evidence>
<dbReference type="SUPFAM" id="SSF58104">
    <property type="entry name" value="Methyl-accepting chemotaxis protein (MCP) signaling domain"/>
    <property type="match status" value="1"/>
</dbReference>
<feature type="transmembrane region" description="Helical" evidence="3">
    <location>
        <begin position="6"/>
        <end position="29"/>
    </location>
</feature>
<evidence type="ECO:0000256" key="3">
    <source>
        <dbReference type="SAM" id="Phobius"/>
    </source>
</evidence>
<dbReference type="PROSITE" id="PS50111">
    <property type="entry name" value="CHEMOTAXIS_TRANSDUC_2"/>
    <property type="match status" value="1"/>
</dbReference>
<dbReference type="GO" id="GO:0007165">
    <property type="term" value="P:signal transduction"/>
    <property type="evidence" value="ECO:0007669"/>
    <property type="project" value="UniProtKB-KW"/>
</dbReference>
<dbReference type="InterPro" id="IPR035965">
    <property type="entry name" value="PAS-like_dom_sf"/>
</dbReference>
<dbReference type="InterPro" id="IPR000014">
    <property type="entry name" value="PAS"/>
</dbReference>
<dbReference type="PANTHER" id="PTHR32089">
    <property type="entry name" value="METHYL-ACCEPTING CHEMOTAXIS PROTEIN MCPB"/>
    <property type="match status" value="1"/>
</dbReference>
<proteinExistence type="predicted"/>
<dbReference type="GO" id="GO:0006355">
    <property type="term" value="P:regulation of DNA-templated transcription"/>
    <property type="evidence" value="ECO:0007669"/>
    <property type="project" value="InterPro"/>
</dbReference>
<feature type="transmembrane region" description="Helical" evidence="3">
    <location>
        <begin position="41"/>
        <end position="66"/>
    </location>
</feature>
<dbReference type="Gene3D" id="1.10.287.950">
    <property type="entry name" value="Methyl-accepting chemotaxis protein"/>
    <property type="match status" value="1"/>
</dbReference>
<keyword evidence="3" id="KW-0472">Membrane</keyword>
<dbReference type="InterPro" id="IPR000700">
    <property type="entry name" value="PAS-assoc_C"/>
</dbReference>
<dbReference type="KEGG" id="dvl:Dvul_2292"/>
<dbReference type="Proteomes" id="UP000009173">
    <property type="component" value="Chromosome"/>
</dbReference>
<name>A0A0H3AC31_NITV4</name>
<evidence type="ECO:0000313" key="7">
    <source>
        <dbReference type="Proteomes" id="UP000009173"/>
    </source>
</evidence>
<dbReference type="SMART" id="SM00283">
    <property type="entry name" value="MA"/>
    <property type="match status" value="1"/>
</dbReference>
<evidence type="ECO:0000256" key="2">
    <source>
        <dbReference type="PROSITE-ProRule" id="PRU00284"/>
    </source>
</evidence>
<organism evidence="6 7">
    <name type="scientific">Nitratidesulfovibrio vulgaris (strain DP4)</name>
    <name type="common">Desulfovibrio vulgaris</name>
    <dbReference type="NCBI Taxonomy" id="391774"/>
    <lineage>
        <taxon>Bacteria</taxon>
        <taxon>Pseudomonadati</taxon>
        <taxon>Thermodesulfobacteriota</taxon>
        <taxon>Desulfovibrionia</taxon>
        <taxon>Desulfovibrionales</taxon>
        <taxon>Desulfovibrionaceae</taxon>
        <taxon>Nitratidesulfovibrio</taxon>
    </lineage>
</organism>
<dbReference type="InterPro" id="IPR004089">
    <property type="entry name" value="MCPsignal_dom"/>
</dbReference>
<keyword evidence="3" id="KW-0812">Transmembrane</keyword>
<dbReference type="InterPro" id="IPR013767">
    <property type="entry name" value="PAS_fold"/>
</dbReference>
<dbReference type="PROSITE" id="PS50113">
    <property type="entry name" value="PAC"/>
    <property type="match status" value="1"/>
</dbReference>
<evidence type="ECO:0000259" key="4">
    <source>
        <dbReference type="PROSITE" id="PS50111"/>
    </source>
</evidence>
<dbReference type="RefSeq" id="WP_011792768.1">
    <property type="nucleotide sequence ID" value="NC_008751.1"/>
</dbReference>
<dbReference type="CDD" id="cd00130">
    <property type="entry name" value="PAS"/>
    <property type="match status" value="1"/>
</dbReference>
<keyword evidence="3" id="KW-1133">Transmembrane helix</keyword>
<evidence type="ECO:0000259" key="5">
    <source>
        <dbReference type="PROSITE" id="PS50113"/>
    </source>
</evidence>
<dbReference type="HOGENOM" id="CLU_000445_107_27_7"/>
<dbReference type="PANTHER" id="PTHR32089:SF112">
    <property type="entry name" value="LYSOZYME-LIKE PROTEIN-RELATED"/>
    <property type="match status" value="1"/>
</dbReference>
<keyword evidence="1 2" id="KW-0807">Transducer</keyword>
<feature type="domain" description="PAC" evidence="5">
    <location>
        <begin position="189"/>
        <end position="241"/>
    </location>
</feature>
<dbReference type="GO" id="GO:0016020">
    <property type="term" value="C:membrane"/>
    <property type="evidence" value="ECO:0007669"/>
    <property type="project" value="InterPro"/>
</dbReference>
<dbReference type="Pfam" id="PF00989">
    <property type="entry name" value="PAS"/>
    <property type="match status" value="1"/>
</dbReference>